<dbReference type="RefSeq" id="WP_014261084.1">
    <property type="nucleotide sequence ID" value="NC_016629.1"/>
</dbReference>
<dbReference type="Pfam" id="PF13432">
    <property type="entry name" value="TPR_16"/>
    <property type="match status" value="1"/>
</dbReference>
<organism evidence="2 3">
    <name type="scientific">Desulfocurvibacter africanus subsp. africanus str. Walvis Bay</name>
    <dbReference type="NCBI Taxonomy" id="690850"/>
    <lineage>
        <taxon>Bacteria</taxon>
        <taxon>Pseudomonadati</taxon>
        <taxon>Thermodesulfobacteriota</taxon>
        <taxon>Desulfovibrionia</taxon>
        <taxon>Desulfovibrionales</taxon>
        <taxon>Desulfovibrionaceae</taxon>
        <taxon>Desulfocurvibacter</taxon>
    </lineage>
</organism>
<name>F3Z3A8_DESAF</name>
<dbReference type="InterPro" id="IPR011990">
    <property type="entry name" value="TPR-like_helical_dom_sf"/>
</dbReference>
<dbReference type="PROSITE" id="PS50005">
    <property type="entry name" value="TPR"/>
    <property type="match status" value="2"/>
</dbReference>
<dbReference type="EMBL" id="CP003221">
    <property type="protein sequence ID" value="EGJ51448.1"/>
    <property type="molecule type" value="Genomic_DNA"/>
</dbReference>
<keyword evidence="1" id="KW-0802">TPR repeat</keyword>
<dbReference type="HAMAP" id="MF_02066">
    <property type="entry name" value="CpoB"/>
    <property type="match status" value="1"/>
</dbReference>
<dbReference type="eggNOG" id="COG1729">
    <property type="taxonomic scope" value="Bacteria"/>
</dbReference>
<dbReference type="Gene3D" id="1.25.40.10">
    <property type="entry name" value="Tetratricopeptide repeat domain"/>
    <property type="match status" value="1"/>
</dbReference>
<accession>F3Z3A8</accession>
<dbReference type="HOGENOM" id="CLU_1145725_0_0_7"/>
<feature type="repeat" description="TPR" evidence="1">
    <location>
        <begin position="157"/>
        <end position="190"/>
    </location>
</feature>
<proteinExistence type="inferred from homology"/>
<evidence type="ECO:0000313" key="3">
    <source>
        <dbReference type="Proteomes" id="UP000007844"/>
    </source>
</evidence>
<dbReference type="Pfam" id="PF13174">
    <property type="entry name" value="TPR_6"/>
    <property type="match status" value="1"/>
</dbReference>
<dbReference type="SUPFAM" id="SSF48452">
    <property type="entry name" value="TPR-like"/>
    <property type="match status" value="1"/>
</dbReference>
<reference evidence="2 3" key="1">
    <citation type="journal article" date="2011" name="J. Bacteriol.">
        <title>Genome sequence of the mercury-methylating and pleomorphic Desulfovibrio africanus Strain Walvis Bay.</title>
        <authorList>
            <person name="Brown S.D."/>
            <person name="Wall J.D."/>
            <person name="Kucken A.M."/>
            <person name="Gilmour C.C."/>
            <person name="Podar M."/>
            <person name="Brandt C.C."/>
            <person name="Teshima H."/>
            <person name="Detter J.C."/>
            <person name="Han C.S."/>
            <person name="Land M.L."/>
            <person name="Lucas S."/>
            <person name="Han J."/>
            <person name="Pennacchio L."/>
            <person name="Nolan M."/>
            <person name="Pitluck S."/>
            <person name="Woyke T."/>
            <person name="Goodwin L."/>
            <person name="Palumbo A.V."/>
            <person name="Elias D.A."/>
        </authorList>
    </citation>
    <scope>NUCLEOTIDE SEQUENCE [LARGE SCALE GENOMIC DNA]</scope>
    <source>
        <strain evidence="2 3">Walvis Bay</strain>
    </source>
</reference>
<keyword evidence="3" id="KW-1185">Reference proteome</keyword>
<sequence length="242" mass="26482" precursor="true">MRRYSICLLILLTIFTICVVPTVTATVPPPDGRVTATVNAFRASLASANPSSEASQNRPRFTEGDMVQSLDLPALTTAIESPVVMEMTLAEQPLSPGAVLVAASGTTMVDAGTKGLTPAQKARYDKALALVWDKKPEAARTLLNEFLVDFPTSNLTPNALYWLGETYYSQKRYSLAILTFKDVMRRFPVHSKASDAALKIGYSYEQLGDTQNARLVFKNLLKTYPDSNSAELARTKLKQLEG</sequence>
<dbReference type="InterPro" id="IPR014162">
    <property type="entry name" value="CpoB_C"/>
</dbReference>
<protein>
    <submittedName>
        <fullName evidence="2">Tol-pal system protein YbgF</fullName>
    </submittedName>
</protein>
<dbReference type="AlphaFoldDB" id="F3Z3A8"/>
<dbReference type="NCBIfam" id="TIGR02795">
    <property type="entry name" value="tol_pal_ybgF"/>
    <property type="match status" value="1"/>
</dbReference>
<evidence type="ECO:0000313" key="2">
    <source>
        <dbReference type="EMBL" id="EGJ51448.1"/>
    </source>
</evidence>
<dbReference type="SMART" id="SM00028">
    <property type="entry name" value="TPR"/>
    <property type="match status" value="2"/>
</dbReference>
<dbReference type="GO" id="GO:0051301">
    <property type="term" value="P:cell division"/>
    <property type="evidence" value="ECO:0007669"/>
    <property type="project" value="InterPro"/>
</dbReference>
<dbReference type="STRING" id="690850.Desaf_3151"/>
<gene>
    <name evidence="2" type="ORF">Desaf_3151</name>
</gene>
<feature type="repeat" description="TPR" evidence="1">
    <location>
        <begin position="194"/>
        <end position="227"/>
    </location>
</feature>
<evidence type="ECO:0000256" key="1">
    <source>
        <dbReference type="PROSITE-ProRule" id="PRU00339"/>
    </source>
</evidence>
<dbReference type="Proteomes" id="UP000007844">
    <property type="component" value="Chromosome"/>
</dbReference>
<dbReference type="InterPro" id="IPR019734">
    <property type="entry name" value="TPR_rpt"/>
</dbReference>
<dbReference type="InterPro" id="IPR034706">
    <property type="entry name" value="CpoB"/>
</dbReference>
<dbReference type="KEGG" id="daf:Desaf_3151"/>